<dbReference type="Pfam" id="PF12705">
    <property type="entry name" value="PDDEXK_1"/>
    <property type="match status" value="1"/>
</dbReference>
<reference evidence="9" key="1">
    <citation type="submission" date="2023-03" db="EMBL/GenBank/DDBJ databases">
        <title>Bacterial isolates from washroom surfaces on a university campus.</title>
        <authorList>
            <person name="Holman D.B."/>
            <person name="Gzyl K.E."/>
            <person name="Taheri A.E."/>
        </authorList>
    </citation>
    <scope>NUCLEOTIDE SEQUENCE</scope>
    <source>
        <strain evidence="9">RD03</strain>
    </source>
</reference>
<dbReference type="Proteomes" id="UP001159179">
    <property type="component" value="Unassembled WGS sequence"/>
</dbReference>
<keyword evidence="5" id="KW-0067">ATP-binding</keyword>
<evidence type="ECO:0000313" key="9">
    <source>
        <dbReference type="EMBL" id="MDH5163306.1"/>
    </source>
</evidence>
<dbReference type="EMBL" id="JAROYP010000014">
    <property type="protein sequence ID" value="MDH5163306.1"/>
    <property type="molecule type" value="Genomic_DNA"/>
</dbReference>
<evidence type="ECO:0000256" key="2">
    <source>
        <dbReference type="ARBA" id="ARBA00022763"/>
    </source>
</evidence>
<keyword evidence="3" id="KW-0378">Hydrolase</keyword>
<keyword evidence="2" id="KW-0227">DNA damage</keyword>
<feature type="domain" description="PD-(D/E)XK endonuclease-like" evidence="8">
    <location>
        <begin position="6"/>
        <end position="155"/>
    </location>
</feature>
<proteinExistence type="predicted"/>
<dbReference type="GO" id="GO:0003677">
    <property type="term" value="F:DNA binding"/>
    <property type="evidence" value="ECO:0007669"/>
    <property type="project" value="UniProtKB-KW"/>
</dbReference>
<dbReference type="GO" id="GO:0005524">
    <property type="term" value="F:ATP binding"/>
    <property type="evidence" value="ECO:0007669"/>
    <property type="project" value="UniProtKB-KW"/>
</dbReference>
<dbReference type="InterPro" id="IPR038726">
    <property type="entry name" value="PDDEXK_AddAB-type"/>
</dbReference>
<evidence type="ECO:0000259" key="8">
    <source>
        <dbReference type="Pfam" id="PF12705"/>
    </source>
</evidence>
<evidence type="ECO:0000256" key="4">
    <source>
        <dbReference type="ARBA" id="ARBA00022806"/>
    </source>
</evidence>
<dbReference type="AlphaFoldDB" id="A0AAW6T372"/>
<dbReference type="GO" id="GO:0006281">
    <property type="term" value="P:DNA repair"/>
    <property type="evidence" value="ECO:0007669"/>
    <property type="project" value="UniProtKB-KW"/>
</dbReference>
<dbReference type="GO" id="GO:0004386">
    <property type="term" value="F:helicase activity"/>
    <property type="evidence" value="ECO:0007669"/>
    <property type="project" value="UniProtKB-KW"/>
</dbReference>
<dbReference type="InterPro" id="IPR011335">
    <property type="entry name" value="Restrct_endonuc-II-like"/>
</dbReference>
<keyword evidence="7" id="KW-0234">DNA repair</keyword>
<comment type="caution">
    <text evidence="9">The sequence shown here is derived from an EMBL/GenBank/DDBJ whole genome shotgun (WGS) entry which is preliminary data.</text>
</comment>
<sequence>MAIMTYSFSRLTLFQECPYRFYLRYIEKREEPVTEPLAMGKAVHLAIELMLKGHSLDQALFEAEMDCPILIDPMELRKLIEKAPIEMGAGLKSGVEVEKYFKLPLSDADDAPCIQGYIDLVETVFGCIEFTDWKTNRMVYGPMDTMQLPLYAWGATCSAITA</sequence>
<name>A0AAW6T372_9BACI</name>
<organism evidence="9 10">
    <name type="scientific">Heyndrickxia oleronia</name>
    <dbReference type="NCBI Taxonomy" id="38875"/>
    <lineage>
        <taxon>Bacteria</taxon>
        <taxon>Bacillati</taxon>
        <taxon>Bacillota</taxon>
        <taxon>Bacilli</taxon>
        <taxon>Bacillales</taxon>
        <taxon>Bacillaceae</taxon>
        <taxon>Heyndrickxia</taxon>
    </lineage>
</organism>
<dbReference type="GO" id="GO:0016787">
    <property type="term" value="F:hydrolase activity"/>
    <property type="evidence" value="ECO:0007669"/>
    <property type="project" value="UniProtKB-KW"/>
</dbReference>
<dbReference type="Gene3D" id="3.90.320.10">
    <property type="match status" value="1"/>
</dbReference>
<keyword evidence="6" id="KW-0238">DNA-binding</keyword>
<evidence type="ECO:0000256" key="3">
    <source>
        <dbReference type="ARBA" id="ARBA00022801"/>
    </source>
</evidence>
<dbReference type="RefSeq" id="WP_280618035.1">
    <property type="nucleotide sequence ID" value="NZ_JAROYP010000014.1"/>
</dbReference>
<dbReference type="SUPFAM" id="SSF52980">
    <property type="entry name" value="Restriction endonuclease-like"/>
    <property type="match status" value="1"/>
</dbReference>
<keyword evidence="1" id="KW-0547">Nucleotide-binding</keyword>
<protein>
    <submittedName>
        <fullName evidence="9">PD-(D/E)XK nuclease family protein</fullName>
    </submittedName>
</protein>
<dbReference type="InterPro" id="IPR011604">
    <property type="entry name" value="PDDEXK-like_dom_sf"/>
</dbReference>
<evidence type="ECO:0000313" key="10">
    <source>
        <dbReference type="Proteomes" id="UP001159179"/>
    </source>
</evidence>
<accession>A0AAW6T372</accession>
<keyword evidence="4" id="KW-0347">Helicase</keyword>
<evidence type="ECO:0000256" key="5">
    <source>
        <dbReference type="ARBA" id="ARBA00022840"/>
    </source>
</evidence>
<evidence type="ECO:0000256" key="6">
    <source>
        <dbReference type="ARBA" id="ARBA00023125"/>
    </source>
</evidence>
<evidence type="ECO:0000256" key="1">
    <source>
        <dbReference type="ARBA" id="ARBA00022741"/>
    </source>
</evidence>
<evidence type="ECO:0000256" key="7">
    <source>
        <dbReference type="ARBA" id="ARBA00023204"/>
    </source>
</evidence>
<gene>
    <name evidence="9" type="ORF">P5X88_20435</name>
</gene>